<evidence type="ECO:0000256" key="1">
    <source>
        <dbReference type="SAM" id="MobiDB-lite"/>
    </source>
</evidence>
<accession>A0ABY4HG52</accession>
<feature type="domain" description="AAA+ ATPase" evidence="2">
    <location>
        <begin position="329"/>
        <end position="501"/>
    </location>
</feature>
<reference evidence="3" key="1">
    <citation type="submission" date="2022-04" db="EMBL/GenBank/DDBJ databases">
        <title>Halobacillus sp. isolated from saltern.</title>
        <authorList>
            <person name="Won M."/>
            <person name="Lee C.-M."/>
            <person name="Woen H.-Y."/>
            <person name="Kwon S.-W."/>
        </authorList>
    </citation>
    <scope>NUCLEOTIDE SEQUENCE</scope>
    <source>
        <strain evidence="3">SSHM10-5</strain>
    </source>
</reference>
<evidence type="ECO:0000259" key="2">
    <source>
        <dbReference type="SMART" id="SM00382"/>
    </source>
</evidence>
<evidence type="ECO:0000313" key="3">
    <source>
        <dbReference type="EMBL" id="UOR13724.1"/>
    </source>
</evidence>
<dbReference type="InterPro" id="IPR011704">
    <property type="entry name" value="ATPase_dyneun-rel_AAA"/>
</dbReference>
<organism evidence="3 4">
    <name type="scientific">Halobacillus amylolyticus</name>
    <dbReference type="NCBI Taxonomy" id="2932259"/>
    <lineage>
        <taxon>Bacteria</taxon>
        <taxon>Bacillati</taxon>
        <taxon>Bacillota</taxon>
        <taxon>Bacilli</taxon>
        <taxon>Bacillales</taxon>
        <taxon>Bacillaceae</taxon>
        <taxon>Halobacillus</taxon>
    </lineage>
</organism>
<dbReference type="Gene3D" id="3.40.50.300">
    <property type="entry name" value="P-loop containing nucleotide triphosphate hydrolases"/>
    <property type="match status" value="1"/>
</dbReference>
<name>A0ABY4HG52_9BACI</name>
<dbReference type="PANTHER" id="PTHR37291">
    <property type="entry name" value="5-METHYLCYTOSINE-SPECIFIC RESTRICTION ENZYME B"/>
    <property type="match status" value="1"/>
</dbReference>
<keyword evidence="4" id="KW-1185">Reference proteome</keyword>
<dbReference type="Pfam" id="PF07728">
    <property type="entry name" value="AAA_5"/>
    <property type="match status" value="1"/>
</dbReference>
<gene>
    <name evidence="3" type="ORF">MUO15_09935</name>
</gene>
<evidence type="ECO:0000313" key="4">
    <source>
        <dbReference type="Proteomes" id="UP000830326"/>
    </source>
</evidence>
<dbReference type="SMART" id="SM00382">
    <property type="entry name" value="AAA"/>
    <property type="match status" value="1"/>
</dbReference>
<sequence length="614" mass="70967">MAIYYEVKKGDRKAVYDAAEKWKENCLLNDGSLIWDGEPIWTAHNISRFINIFIESPDESGDSFDDKLRKQLENESEDTYKFVIELLFIYYIYPVRSSTSYETKMRKLEMIASWKDIDFDRSLPIFQGLEQGLGSTGTFFNTSKYFEVSFLVLVVESLKSNQLDERKEIFSDEMKLKAVVDNERQKVGKRVQMQNIILHLLLPNYFERIASWGHKNKIVKAFSNLITDDSIDDTDGQLYVIREKLENKYQAEIDFYHTPSIEGKWRGTKETGEKRPKDNRKANKTEDVIQPATDKTIPTVNFNVDRLEDGLVFENLDILLDQVMTAIRKGKHIILTGPPGTGKSKLASKICEMYDIQPIMVTAASNWSTYETIGGYRPDREGNLYFDDGIFLRCVKDKETNQPDNKWLIIDEINRADIDKAFGSLFSVLTGDEVTLPFESKRGKSIIMKHQGLMTSLEPDDHTYIIPNDWRIIATMNTIDKASLYEMSYAFMRRFAFIPVGIPNHITADLIEQYLKVWEMETYPNVDTLAVIWKLINNYRKIGPAIVEDIARHTQDNDDFTSAIILYVLPQFEGLPVHRIKEFINRLNGETEAVIDQNHLLDFVNDFFDAGGFE</sequence>
<dbReference type="EMBL" id="CP095075">
    <property type="protein sequence ID" value="UOR13724.1"/>
    <property type="molecule type" value="Genomic_DNA"/>
</dbReference>
<dbReference type="InterPro" id="IPR052934">
    <property type="entry name" value="Methyl-DNA_Rec/Restrict_Enz"/>
</dbReference>
<protein>
    <submittedName>
        <fullName evidence="3">AAA family ATPase</fullName>
    </submittedName>
</protein>
<dbReference type="InterPro" id="IPR003593">
    <property type="entry name" value="AAA+_ATPase"/>
</dbReference>
<dbReference type="PANTHER" id="PTHR37291:SF1">
    <property type="entry name" value="TYPE IV METHYL-DIRECTED RESTRICTION ENZYME ECOKMCRB SUBUNIT"/>
    <property type="match status" value="1"/>
</dbReference>
<proteinExistence type="predicted"/>
<dbReference type="InterPro" id="IPR027417">
    <property type="entry name" value="P-loop_NTPase"/>
</dbReference>
<dbReference type="SUPFAM" id="SSF52540">
    <property type="entry name" value="P-loop containing nucleoside triphosphate hydrolases"/>
    <property type="match status" value="1"/>
</dbReference>
<feature type="region of interest" description="Disordered" evidence="1">
    <location>
        <begin position="264"/>
        <end position="285"/>
    </location>
</feature>
<dbReference type="RefSeq" id="WP_245035506.1">
    <property type="nucleotide sequence ID" value="NZ_CP095075.1"/>
</dbReference>
<dbReference type="Proteomes" id="UP000830326">
    <property type="component" value="Chromosome"/>
</dbReference>